<dbReference type="AlphaFoldDB" id="A0AAD0YE15"/>
<gene>
    <name evidence="1" type="ORF">EG349_11075</name>
    <name evidence="2" type="ORF">EG353_09530</name>
</gene>
<evidence type="ECO:0000313" key="3">
    <source>
        <dbReference type="Proteomes" id="UP000274073"/>
    </source>
</evidence>
<evidence type="ECO:0000313" key="2">
    <source>
        <dbReference type="EMBL" id="AZA95795.1"/>
    </source>
</evidence>
<dbReference type="EMBL" id="CP033912">
    <property type="protein sequence ID" value="AZA95795.1"/>
    <property type="molecule type" value="Genomic_DNA"/>
</dbReference>
<sequence>MNETPKFVPAIRLKNTPDGSCTFEMGKLPVLKTISTSSFRISNTVEEWEKSDHPAPRRQYVVTLKGKIRFKVSNGDTFLIEPGIILLAEDIEGKGHSWKFEEGEAWERLYIPIPDHGESFFIADYK</sequence>
<protein>
    <recommendedName>
        <fullName evidence="5">Cupin domain-containing protein</fullName>
    </recommendedName>
</protein>
<dbReference type="RefSeq" id="WP_123854559.1">
    <property type="nucleotide sequence ID" value="NZ_CP033912.1"/>
</dbReference>
<proteinExistence type="predicted"/>
<dbReference type="EMBL" id="CP033915">
    <property type="protein sequence ID" value="AZA87295.1"/>
    <property type="molecule type" value="Genomic_DNA"/>
</dbReference>
<name>A0AAD0YE15_9FLAO</name>
<dbReference type="Proteomes" id="UP000274073">
    <property type="component" value="Chromosome"/>
</dbReference>
<reference evidence="3 4" key="1">
    <citation type="submission" date="2018-11" db="EMBL/GenBank/DDBJ databases">
        <title>Proposal to divide the Flavobacteriaceae and reorganize its genera based on Amino Acid Identity values calculated from whole genome sequences.</title>
        <authorList>
            <person name="Nicholson A.C."/>
            <person name="Gulvik C.A."/>
            <person name="Whitney A.M."/>
            <person name="Humrighouse B.W."/>
            <person name="Bell M."/>
            <person name="Holmes B."/>
            <person name="Steigerwalt A.G."/>
            <person name="Villarma A."/>
            <person name="Sheth M."/>
            <person name="Batra D."/>
            <person name="Pryor J."/>
            <person name="Bernardet J.-F."/>
            <person name="Hugo C."/>
            <person name="Kampfer P."/>
            <person name="Newman J."/>
            <person name="McQuiston J.R."/>
        </authorList>
    </citation>
    <scope>NUCLEOTIDE SEQUENCE [LARGE SCALE GENOMIC DNA]</scope>
    <source>
        <strain evidence="1 3">G0207</strain>
        <strain evidence="2 4">H5143</strain>
    </source>
</reference>
<accession>A0AAD0YE15</accession>
<evidence type="ECO:0000313" key="4">
    <source>
        <dbReference type="Proteomes" id="UP000281741"/>
    </source>
</evidence>
<keyword evidence="4" id="KW-1185">Reference proteome</keyword>
<evidence type="ECO:0008006" key="5">
    <source>
        <dbReference type="Google" id="ProtNLM"/>
    </source>
</evidence>
<dbReference type="Proteomes" id="UP000281741">
    <property type="component" value="Chromosome"/>
</dbReference>
<organism evidence="1 3">
    <name type="scientific">Chryseobacterium shandongense</name>
    <dbReference type="NCBI Taxonomy" id="1493872"/>
    <lineage>
        <taxon>Bacteria</taxon>
        <taxon>Pseudomonadati</taxon>
        <taxon>Bacteroidota</taxon>
        <taxon>Flavobacteriia</taxon>
        <taxon>Flavobacteriales</taxon>
        <taxon>Weeksellaceae</taxon>
        <taxon>Chryseobacterium group</taxon>
        <taxon>Chryseobacterium</taxon>
    </lineage>
</organism>
<evidence type="ECO:0000313" key="1">
    <source>
        <dbReference type="EMBL" id="AZA87295.1"/>
    </source>
</evidence>